<reference evidence="1" key="1">
    <citation type="submission" date="2022-10" db="EMBL/GenBank/DDBJ databases">
        <title>Culturing micro-colonial fungi from biological soil crusts in the Mojave desert and describing Neophaeococcomyces mojavensis, and introducing the new genera and species Taxawa tesnikishii.</title>
        <authorList>
            <person name="Kurbessoian T."/>
            <person name="Stajich J.E."/>
        </authorList>
    </citation>
    <scope>NUCLEOTIDE SEQUENCE</scope>
    <source>
        <strain evidence="1">JES_112</strain>
    </source>
</reference>
<evidence type="ECO:0000313" key="2">
    <source>
        <dbReference type="Proteomes" id="UP001172386"/>
    </source>
</evidence>
<protein>
    <submittedName>
        <fullName evidence="1">Uncharacterized protein</fullName>
    </submittedName>
</protein>
<comment type="caution">
    <text evidence="1">The sequence shown here is derived from an EMBL/GenBank/DDBJ whole genome shotgun (WGS) entry which is preliminary data.</text>
</comment>
<keyword evidence="2" id="KW-1185">Reference proteome</keyword>
<gene>
    <name evidence="1" type="ORF">H2198_002661</name>
</gene>
<name>A0ACC3ADF2_9EURO</name>
<dbReference type="Proteomes" id="UP001172386">
    <property type="component" value="Unassembled WGS sequence"/>
</dbReference>
<dbReference type="EMBL" id="JAPDRQ010000033">
    <property type="protein sequence ID" value="KAJ9660156.1"/>
    <property type="molecule type" value="Genomic_DNA"/>
</dbReference>
<proteinExistence type="predicted"/>
<accession>A0ACC3ADF2</accession>
<evidence type="ECO:0000313" key="1">
    <source>
        <dbReference type="EMBL" id="KAJ9660156.1"/>
    </source>
</evidence>
<organism evidence="1 2">
    <name type="scientific">Neophaeococcomyces mojaviensis</name>
    <dbReference type="NCBI Taxonomy" id="3383035"/>
    <lineage>
        <taxon>Eukaryota</taxon>
        <taxon>Fungi</taxon>
        <taxon>Dikarya</taxon>
        <taxon>Ascomycota</taxon>
        <taxon>Pezizomycotina</taxon>
        <taxon>Eurotiomycetes</taxon>
        <taxon>Chaetothyriomycetidae</taxon>
        <taxon>Chaetothyriales</taxon>
        <taxon>Chaetothyriales incertae sedis</taxon>
        <taxon>Neophaeococcomyces</taxon>
    </lineage>
</organism>
<sequence length="1100" mass="122948">MSTGSVQVDALPSVPTHALNPVHSTSSATSTASTSEGHETNRSASYTNIPGLSDNFQGIKRTFSENVLSSLSQKPAKISGSMQNANVELFRRASQKTKKRMSAARFVSAVEIEESERSGKQMDKDEAASTRPQSRGVGALKMFSRKTWLSGSRSASPPHKDEGAVGKKRTSSPDSTSDRPSAGNITVPAPVAARTSPRASQQYSTSPQVKDANGVRRQSSSPTPPSRTLSEYSMEVDSEATSKRMSRRSSFSSLRSRASTDRMYLSVPSSKVPPMPQTVSSDRLSNHSNDAGRRRDPHWIAFRSIDGEYASFQSKTSLQKAKVVRTVLLPFLSKTSERISTGDLRAEDLDRRIVILNKWWVGLLDLLNGSGQQSISGTDRPAFLEAICDIMFRPEWKMPPLQSTADPADARPSISKTDSNSSASVDSDEPEFLIRTIHQNIRNMFLQNIIQQMAFVVEKLSMRAAPASLVLFGGKTCAYAFFFCPGAADMLARLWHIPPGTLRRILSEYGPDSGRKAGKLSTELAPNFPQPLRSMAFTSHAALSRQLQNKAQTPSNTAHIRWFGPWVNRWVGRDSDLFFVFAKHYHILVAEYLPRHLLPEERIGVPGLLVVHAQILMVLESTLYRQAGHVAADHYAQPAGDNHDSIAPMPMVIPNATRSIGENRLVILLRDVIGDRRPETAALAELVVGSFQYILKAAVRKVSMYNSDACFVLCDFLEEMLPLVSRYQQMHVEEEDWGFWLRVFKQLMQSQSTMTQIRVIAFLYSTWPILIVNEGRKRQVVLDWLLDPQFFCKYFNHWSPMVRHYFFRLLCWRVGRSDGTATELDLDIYQQFSKLLHTAWAHHQYLAADAEMRDFAPPSTSPCSPAPGRVLLIIRTDAHQRPSPLISFDKLIQSNSNNQSSPYGNHSSMLNKVPEADSQQNSSKKRWSILKTISLFSGPTNSRPGEVTPPGSPETDGDNTKGRQLKNQKEGLSRPSTPPHQALTFRFSLEYSTQRPAHSHQARRLPMPTLPHTSQKVLNDLKAVEKLSSMEKLPIKEISPLKPKPEELNTARYSGRALSEWALVVLECRNFYTRRKQEGCPGDSKVETPYIAVESFRMFG</sequence>